<protein>
    <submittedName>
        <fullName evidence="2">ATTY aminotransferase</fullName>
    </submittedName>
</protein>
<name>A0ABS2XLW9_POLSP</name>
<feature type="non-terminal residue" evidence="2">
    <location>
        <position position="1"/>
    </location>
</feature>
<keyword evidence="2" id="KW-0808">Transferase</keyword>
<gene>
    <name evidence="2" type="primary">Tat_2</name>
    <name evidence="2" type="ORF">GTO93_0007790</name>
</gene>
<evidence type="ECO:0000313" key="3">
    <source>
        <dbReference type="Proteomes" id="UP001166093"/>
    </source>
</evidence>
<keyword evidence="2" id="KW-0032">Aminotransferase</keyword>
<organism evidence="2 3">
    <name type="scientific">Polyodon spathula</name>
    <name type="common">North American paddlefish</name>
    <name type="synonym">Squalus spathula</name>
    <dbReference type="NCBI Taxonomy" id="7913"/>
    <lineage>
        <taxon>Eukaryota</taxon>
        <taxon>Metazoa</taxon>
        <taxon>Chordata</taxon>
        <taxon>Craniata</taxon>
        <taxon>Vertebrata</taxon>
        <taxon>Euteleostomi</taxon>
        <taxon>Actinopterygii</taxon>
        <taxon>Chondrostei</taxon>
        <taxon>Acipenseriformes</taxon>
        <taxon>Polyodontidae</taxon>
        <taxon>Polyodon</taxon>
    </lineage>
</organism>
<dbReference type="SUPFAM" id="SSF53383">
    <property type="entry name" value="PLP-dependent transferases"/>
    <property type="match status" value="1"/>
</dbReference>
<dbReference type="Gene3D" id="3.90.1150.10">
    <property type="entry name" value="Aspartate Aminotransferase, domain 1"/>
    <property type="match status" value="1"/>
</dbReference>
<feature type="domain" description="Aminotransferase class I/classII large" evidence="1">
    <location>
        <begin position="9"/>
        <end position="55"/>
    </location>
</feature>
<evidence type="ECO:0000313" key="2">
    <source>
        <dbReference type="EMBL" id="MBN3274986.1"/>
    </source>
</evidence>
<dbReference type="InterPro" id="IPR004839">
    <property type="entry name" value="Aminotransferase_I/II_large"/>
</dbReference>
<dbReference type="Pfam" id="PF00155">
    <property type="entry name" value="Aminotran_1_2"/>
    <property type="match status" value="1"/>
</dbReference>
<dbReference type="PANTHER" id="PTHR45744">
    <property type="entry name" value="TYROSINE AMINOTRANSFERASE"/>
    <property type="match status" value="1"/>
</dbReference>
<dbReference type="Proteomes" id="UP001166093">
    <property type="component" value="Unassembled WGS sequence"/>
</dbReference>
<dbReference type="InterPro" id="IPR015424">
    <property type="entry name" value="PyrdxlP-dep_Trfase"/>
</dbReference>
<dbReference type="PANTHER" id="PTHR45744:SF2">
    <property type="entry name" value="TYROSINE AMINOTRANSFERASE"/>
    <property type="match status" value="1"/>
</dbReference>
<dbReference type="InterPro" id="IPR015422">
    <property type="entry name" value="PyrdxlP-dep_Trfase_small"/>
</dbReference>
<keyword evidence="3" id="KW-1185">Reference proteome</keyword>
<reference evidence="2" key="1">
    <citation type="journal article" date="2021" name="Cell">
        <title>Tracing the genetic footprints of vertebrate landing in non-teleost ray-finned fishes.</title>
        <authorList>
            <person name="Bi X."/>
            <person name="Wang K."/>
            <person name="Yang L."/>
            <person name="Pan H."/>
            <person name="Jiang H."/>
            <person name="Wei Q."/>
            <person name="Fang M."/>
            <person name="Yu H."/>
            <person name="Zhu C."/>
            <person name="Cai Y."/>
            <person name="He Y."/>
            <person name="Gan X."/>
            <person name="Zeng H."/>
            <person name="Yu D."/>
            <person name="Zhu Y."/>
            <person name="Jiang H."/>
            <person name="Qiu Q."/>
            <person name="Yang H."/>
            <person name="Zhang Y.E."/>
            <person name="Wang W."/>
            <person name="Zhu M."/>
            <person name="He S."/>
            <person name="Zhang G."/>
        </authorList>
    </citation>
    <scope>NUCLEOTIDE SEQUENCE</scope>
    <source>
        <strain evidence="2">Pddl_001</strain>
    </source>
</reference>
<accession>A0ABS2XLW9</accession>
<proteinExistence type="predicted"/>
<dbReference type="EMBL" id="JAAWVQ010046415">
    <property type="protein sequence ID" value="MBN3274986.1"/>
    <property type="molecule type" value="Genomic_DNA"/>
</dbReference>
<feature type="non-terminal residue" evidence="2">
    <location>
        <position position="78"/>
    </location>
</feature>
<sequence length="78" mass="9287">MEHFPEFESDVDFTEKLIAEQSVFCLPATCFEYPTFFRIVVTVPEDMMLEACTRIREFCEQHYRQHADSIIQDVECDK</sequence>
<dbReference type="GO" id="GO:0008483">
    <property type="term" value="F:transaminase activity"/>
    <property type="evidence" value="ECO:0007669"/>
    <property type="project" value="UniProtKB-KW"/>
</dbReference>
<evidence type="ECO:0000259" key="1">
    <source>
        <dbReference type="Pfam" id="PF00155"/>
    </source>
</evidence>
<comment type="caution">
    <text evidence="2">The sequence shown here is derived from an EMBL/GenBank/DDBJ whole genome shotgun (WGS) entry which is preliminary data.</text>
</comment>